<evidence type="ECO:0000313" key="3">
    <source>
        <dbReference type="EMBL" id="KAF2759297.1"/>
    </source>
</evidence>
<feature type="signal peptide" evidence="2">
    <location>
        <begin position="1"/>
        <end position="17"/>
    </location>
</feature>
<dbReference type="PANTHER" id="PTHR35204:SF1">
    <property type="entry name" value="ENTEROTOXIN"/>
    <property type="match status" value="1"/>
</dbReference>
<keyword evidence="2" id="KW-0732">Signal</keyword>
<dbReference type="PANTHER" id="PTHR35204">
    <property type="entry name" value="YALI0A21131P"/>
    <property type="match status" value="1"/>
</dbReference>
<dbReference type="RefSeq" id="XP_033601748.1">
    <property type="nucleotide sequence ID" value="XM_033741796.1"/>
</dbReference>
<proteinExistence type="predicted"/>
<accession>A0A6A6WCJ8</accession>
<evidence type="ECO:0000313" key="4">
    <source>
        <dbReference type="Proteomes" id="UP000799437"/>
    </source>
</evidence>
<dbReference type="Proteomes" id="UP000799437">
    <property type="component" value="Unassembled WGS sequence"/>
</dbReference>
<dbReference type="OrthoDB" id="10261782at2759"/>
<keyword evidence="4" id="KW-1185">Reference proteome</keyword>
<gene>
    <name evidence="3" type="ORF">EJ05DRAFT_437641</name>
</gene>
<sequence>MYLLLLLPALLIGALSAEDVKPQQNANHIFNAIHSSMRQFGSSLNHNGMSFFLATVPRETRLYHGTNTASPVQGMEWLAFEAEHALMFARPRFGRPPSRGGHGDPHRGPPTLSPQHNNHGHLHTYRTKRDLHLLYIDGMSAAKTSNGTLDSTDHVLLDSSLVCSGICEHERATMLCKLAETEWGNRVDGILRMEAGFEIIMCSFEKNLDIVAVARIDSPKPRSGDHRGFGTFQLYKAISDRFHGIGGTRVKLDYENFVTAYDYPIDLFRNQDSNITMPRLRNVSQPIVDRMRKDIRDMIMMSDLDSSMVSHNWQATTDMIVQRYSSPLRYLISDKVAASNELLRHTLTQYLRSFIDDANRDRKGEVTRCAAHMFPTETLRDKRLASRSVYDVSKTICSTLFEASALAASRSDAGQSKAVDIIRTLVEYLQWTSWKECTTCDDEHLCFIPIWPMGSIQDHRNPSCLNETMLATRHGYWGRWQG</sequence>
<dbReference type="AlphaFoldDB" id="A0A6A6WCJ8"/>
<dbReference type="EMBL" id="ML996570">
    <property type="protein sequence ID" value="KAF2759297.1"/>
    <property type="molecule type" value="Genomic_DNA"/>
</dbReference>
<name>A0A6A6WCJ8_9PEZI</name>
<feature type="region of interest" description="Disordered" evidence="1">
    <location>
        <begin position="91"/>
        <end position="122"/>
    </location>
</feature>
<dbReference type="GeneID" id="54482850"/>
<evidence type="ECO:0000256" key="1">
    <source>
        <dbReference type="SAM" id="MobiDB-lite"/>
    </source>
</evidence>
<protein>
    <submittedName>
        <fullName evidence="3">Uncharacterized protein</fullName>
    </submittedName>
</protein>
<evidence type="ECO:0000256" key="2">
    <source>
        <dbReference type="SAM" id="SignalP"/>
    </source>
</evidence>
<organism evidence="3 4">
    <name type="scientific">Pseudovirgaria hyperparasitica</name>
    <dbReference type="NCBI Taxonomy" id="470096"/>
    <lineage>
        <taxon>Eukaryota</taxon>
        <taxon>Fungi</taxon>
        <taxon>Dikarya</taxon>
        <taxon>Ascomycota</taxon>
        <taxon>Pezizomycotina</taxon>
        <taxon>Dothideomycetes</taxon>
        <taxon>Dothideomycetes incertae sedis</taxon>
        <taxon>Acrospermales</taxon>
        <taxon>Acrospermaceae</taxon>
        <taxon>Pseudovirgaria</taxon>
    </lineage>
</organism>
<feature type="chain" id="PRO_5025329533" evidence="2">
    <location>
        <begin position="18"/>
        <end position="482"/>
    </location>
</feature>
<reference evidence="3" key="1">
    <citation type="journal article" date="2020" name="Stud. Mycol.">
        <title>101 Dothideomycetes genomes: a test case for predicting lifestyles and emergence of pathogens.</title>
        <authorList>
            <person name="Haridas S."/>
            <person name="Albert R."/>
            <person name="Binder M."/>
            <person name="Bloem J."/>
            <person name="Labutti K."/>
            <person name="Salamov A."/>
            <person name="Andreopoulos B."/>
            <person name="Baker S."/>
            <person name="Barry K."/>
            <person name="Bills G."/>
            <person name="Bluhm B."/>
            <person name="Cannon C."/>
            <person name="Castanera R."/>
            <person name="Culley D."/>
            <person name="Daum C."/>
            <person name="Ezra D."/>
            <person name="Gonzalez J."/>
            <person name="Henrissat B."/>
            <person name="Kuo A."/>
            <person name="Liang C."/>
            <person name="Lipzen A."/>
            <person name="Lutzoni F."/>
            <person name="Magnuson J."/>
            <person name="Mondo S."/>
            <person name="Nolan M."/>
            <person name="Ohm R."/>
            <person name="Pangilinan J."/>
            <person name="Park H.-J."/>
            <person name="Ramirez L."/>
            <person name="Alfaro M."/>
            <person name="Sun H."/>
            <person name="Tritt A."/>
            <person name="Yoshinaga Y."/>
            <person name="Zwiers L.-H."/>
            <person name="Turgeon B."/>
            <person name="Goodwin S."/>
            <person name="Spatafora J."/>
            <person name="Crous P."/>
            <person name="Grigoriev I."/>
        </authorList>
    </citation>
    <scope>NUCLEOTIDE SEQUENCE</scope>
    <source>
        <strain evidence="3">CBS 121739</strain>
    </source>
</reference>
<dbReference type="InterPro" id="IPR038921">
    <property type="entry name" value="YOR389W-like"/>
</dbReference>